<dbReference type="Pfam" id="PF00106">
    <property type="entry name" value="adh_short"/>
    <property type="match status" value="1"/>
</dbReference>
<dbReference type="PROSITE" id="PS00061">
    <property type="entry name" value="ADH_SHORT"/>
    <property type="match status" value="1"/>
</dbReference>
<dbReference type="AlphaFoldDB" id="A0A558GKN8"/>
<dbReference type="InterPro" id="IPR002347">
    <property type="entry name" value="SDR_fam"/>
</dbReference>
<accession>A0A558GKN8</accession>
<dbReference type="InterPro" id="IPR036291">
    <property type="entry name" value="NAD(P)-bd_dom_sf"/>
</dbReference>
<proteinExistence type="inferred from homology"/>
<name>A0A558GKN8_9CORY</name>
<dbReference type="PRINTS" id="PR00081">
    <property type="entry name" value="GDHRDH"/>
</dbReference>
<dbReference type="PANTHER" id="PTHR43391:SF14">
    <property type="entry name" value="DEHYDROGENASE_REDUCTASE SDR FAMILY PROTEIN 7-LIKE"/>
    <property type="match status" value="1"/>
</dbReference>
<dbReference type="InterPro" id="IPR020904">
    <property type="entry name" value="Sc_DH/Rdtase_CS"/>
</dbReference>
<evidence type="ECO:0000256" key="2">
    <source>
        <dbReference type="ARBA" id="ARBA00022857"/>
    </source>
</evidence>
<keyword evidence="3" id="KW-0560">Oxidoreductase</keyword>
<reference evidence="4 5" key="1">
    <citation type="submission" date="2019-07" db="EMBL/GenBank/DDBJ databases">
        <title>Draft genome of C. aurimucosum strain 14-2523.</title>
        <authorList>
            <person name="Pacheco L.G.C."/>
            <person name="Aguiar E.R.G.R."/>
            <person name="Navas J."/>
            <person name="Santos C.S."/>
            <person name="Rocha D.J.P.G."/>
        </authorList>
    </citation>
    <scope>NUCLEOTIDE SEQUENCE [LARGE SCALE GENOMIC DNA]</scope>
    <source>
        <strain evidence="4 5">14-2523</strain>
    </source>
</reference>
<evidence type="ECO:0000256" key="3">
    <source>
        <dbReference type="ARBA" id="ARBA00023002"/>
    </source>
</evidence>
<dbReference type="Proteomes" id="UP000320531">
    <property type="component" value="Unassembled WGS sequence"/>
</dbReference>
<sequence length="257" mass="27529">MRRTDALLILGGRSDIGGELARRLCAGRPVVLAARGEHGMEELTTELLRRGAISVHTLSFDAADVSSHRAVIEQASALAGEDITTAVVAFGILGDQERAEHDEAHAFDIALVDYAAQVSMLTVLADVMTTGHIVAFSSIAGWRARRANYVYGSTKAGLDAFCQGLADRLQGSDLALITARPGFVIGSMTEGMKPAPLSVTPDVVAHAVVKAIESSSGTGSPSDSRPVSRTLWIPRRLQVLAWIMKLVPRPIWRHMPR</sequence>
<evidence type="ECO:0000256" key="1">
    <source>
        <dbReference type="ARBA" id="ARBA00006484"/>
    </source>
</evidence>
<dbReference type="GO" id="GO:0016491">
    <property type="term" value="F:oxidoreductase activity"/>
    <property type="evidence" value="ECO:0007669"/>
    <property type="project" value="UniProtKB-KW"/>
</dbReference>
<dbReference type="Gene3D" id="3.40.50.720">
    <property type="entry name" value="NAD(P)-binding Rossmann-like Domain"/>
    <property type="match status" value="1"/>
</dbReference>
<gene>
    <name evidence="4" type="ORF">FQK23_01740</name>
</gene>
<keyword evidence="2" id="KW-0521">NADP</keyword>
<dbReference type="SUPFAM" id="SSF51735">
    <property type="entry name" value="NAD(P)-binding Rossmann-fold domains"/>
    <property type="match status" value="1"/>
</dbReference>
<dbReference type="NCBIfam" id="NF004110">
    <property type="entry name" value="PRK05599.1"/>
    <property type="match status" value="1"/>
</dbReference>
<organism evidence="4 5">
    <name type="scientific">Corynebacterium aurimucosum</name>
    <dbReference type="NCBI Taxonomy" id="169292"/>
    <lineage>
        <taxon>Bacteria</taxon>
        <taxon>Bacillati</taxon>
        <taxon>Actinomycetota</taxon>
        <taxon>Actinomycetes</taxon>
        <taxon>Mycobacteriales</taxon>
        <taxon>Corynebacteriaceae</taxon>
        <taxon>Corynebacterium</taxon>
    </lineage>
</organism>
<evidence type="ECO:0000313" key="4">
    <source>
        <dbReference type="EMBL" id="TVU57444.1"/>
    </source>
</evidence>
<protein>
    <submittedName>
        <fullName evidence="4">SDR family oxidoreductase</fullName>
    </submittedName>
</protein>
<comment type="caution">
    <text evidence="4">The sequence shown here is derived from an EMBL/GenBank/DDBJ whole genome shotgun (WGS) entry which is preliminary data.</text>
</comment>
<dbReference type="PANTHER" id="PTHR43391">
    <property type="entry name" value="RETINOL DEHYDROGENASE-RELATED"/>
    <property type="match status" value="1"/>
</dbReference>
<evidence type="ECO:0000313" key="5">
    <source>
        <dbReference type="Proteomes" id="UP000320531"/>
    </source>
</evidence>
<comment type="similarity">
    <text evidence="1">Belongs to the short-chain dehydrogenases/reductases (SDR) family.</text>
</comment>
<dbReference type="EMBL" id="VMTY01000004">
    <property type="protein sequence ID" value="TVU57444.1"/>
    <property type="molecule type" value="Genomic_DNA"/>
</dbReference>